<comment type="caution">
    <text evidence="2">The sequence shown here is derived from an EMBL/GenBank/DDBJ whole genome shotgun (WGS) entry which is preliminary data.</text>
</comment>
<dbReference type="EMBL" id="JAIQCV010000009">
    <property type="protein sequence ID" value="KAH1067934.1"/>
    <property type="molecule type" value="Genomic_DNA"/>
</dbReference>
<feature type="compositionally biased region" description="Acidic residues" evidence="1">
    <location>
        <begin position="30"/>
        <end position="44"/>
    </location>
</feature>
<sequence>MDCVKARNPHLSKRIFDTTCECMQRVKESEDPEEAEDDPTEIEPEQSAKAPNKAEPTEPEAEPDTKTSMFRTLPPSPDLRDELSELMDLMQHMQWQQQAYWRYSKIRDDSMRSTLRKIYNDPFIFVPSFQISYLNHGVHYRRGSEAIHAKAIIMEQKMNQIRKDLQINKKERP</sequence>
<keyword evidence="3" id="KW-1185">Reference proteome</keyword>
<dbReference type="AlphaFoldDB" id="A0A9D3V5F4"/>
<feature type="region of interest" description="Disordered" evidence="1">
    <location>
        <begin position="25"/>
        <end position="78"/>
    </location>
</feature>
<evidence type="ECO:0000256" key="1">
    <source>
        <dbReference type="SAM" id="MobiDB-lite"/>
    </source>
</evidence>
<gene>
    <name evidence="2" type="ORF">J1N35_032921</name>
</gene>
<proteinExistence type="predicted"/>
<accession>A0A9D3V5F4</accession>
<dbReference type="Proteomes" id="UP000828251">
    <property type="component" value="Unassembled WGS sequence"/>
</dbReference>
<evidence type="ECO:0000313" key="3">
    <source>
        <dbReference type="Proteomes" id="UP000828251"/>
    </source>
</evidence>
<reference evidence="2 3" key="1">
    <citation type="journal article" date="2021" name="Plant Biotechnol. J.">
        <title>Multi-omics assisted identification of the key and species-specific regulatory components of drought-tolerant mechanisms in Gossypium stocksii.</title>
        <authorList>
            <person name="Yu D."/>
            <person name="Ke L."/>
            <person name="Zhang D."/>
            <person name="Wu Y."/>
            <person name="Sun Y."/>
            <person name="Mei J."/>
            <person name="Sun J."/>
            <person name="Sun Y."/>
        </authorList>
    </citation>
    <scope>NUCLEOTIDE SEQUENCE [LARGE SCALE GENOMIC DNA]</scope>
    <source>
        <strain evidence="3">cv. E1</strain>
        <tissue evidence="2">Leaf</tissue>
    </source>
</reference>
<name>A0A9D3V5F4_9ROSI</name>
<organism evidence="2 3">
    <name type="scientific">Gossypium stocksii</name>
    <dbReference type="NCBI Taxonomy" id="47602"/>
    <lineage>
        <taxon>Eukaryota</taxon>
        <taxon>Viridiplantae</taxon>
        <taxon>Streptophyta</taxon>
        <taxon>Embryophyta</taxon>
        <taxon>Tracheophyta</taxon>
        <taxon>Spermatophyta</taxon>
        <taxon>Magnoliopsida</taxon>
        <taxon>eudicotyledons</taxon>
        <taxon>Gunneridae</taxon>
        <taxon>Pentapetalae</taxon>
        <taxon>rosids</taxon>
        <taxon>malvids</taxon>
        <taxon>Malvales</taxon>
        <taxon>Malvaceae</taxon>
        <taxon>Malvoideae</taxon>
        <taxon>Gossypium</taxon>
    </lineage>
</organism>
<evidence type="ECO:0000313" key="2">
    <source>
        <dbReference type="EMBL" id="KAH1067934.1"/>
    </source>
</evidence>
<protein>
    <submittedName>
        <fullName evidence="2">Uncharacterized protein</fullName>
    </submittedName>
</protein>